<evidence type="ECO:0000313" key="2">
    <source>
        <dbReference type="Proteomes" id="UP000580171"/>
    </source>
</evidence>
<dbReference type="EMBL" id="VYZV01039363">
    <property type="protein sequence ID" value="NXS75246.1"/>
    <property type="molecule type" value="Genomic_DNA"/>
</dbReference>
<gene>
    <name evidence="1" type="primary">Fv4_1</name>
    <name evidence="1" type="ORF">PANHAL_R13777</name>
</gene>
<name>A0A7L2WXW8_PANHA</name>
<proteinExistence type="predicted"/>
<protein>
    <submittedName>
        <fullName evidence="1">ENV2 protein</fullName>
    </submittedName>
</protein>
<reference evidence="1 2" key="1">
    <citation type="submission" date="2019-09" db="EMBL/GenBank/DDBJ databases">
        <title>Bird 10,000 Genomes (B10K) Project - Family phase.</title>
        <authorList>
            <person name="Zhang G."/>
        </authorList>
    </citation>
    <scope>NUCLEOTIDE SEQUENCE [LARGE SCALE GENOMIC DNA]</scope>
    <source>
        <strain evidence="1">B10K-DU-012-58</strain>
        <tissue evidence="1">Muscle</tissue>
    </source>
</reference>
<feature type="non-terminal residue" evidence="1">
    <location>
        <position position="1"/>
    </location>
</feature>
<dbReference type="Pfam" id="PF00429">
    <property type="entry name" value="TLV_coat"/>
    <property type="match status" value="1"/>
</dbReference>
<sequence length="74" mass="8469">RIMQSSYQILHTTNPTFTEHCWLCYGIRPLYYEAVGVTEKFRRANSTNPKQCAWRGETQGITLTQVAGKSRCIG</sequence>
<feature type="non-terminal residue" evidence="1">
    <location>
        <position position="74"/>
    </location>
</feature>
<keyword evidence="2" id="KW-1185">Reference proteome</keyword>
<evidence type="ECO:0000313" key="1">
    <source>
        <dbReference type="EMBL" id="NXS75246.1"/>
    </source>
</evidence>
<dbReference type="OrthoDB" id="9306952at2759"/>
<accession>A0A7L2WXW8</accession>
<dbReference type="AlphaFoldDB" id="A0A7L2WXW8"/>
<dbReference type="Proteomes" id="UP000580171">
    <property type="component" value="Unassembled WGS sequence"/>
</dbReference>
<organism evidence="1 2">
    <name type="scientific">Pandion haliaetus</name>
    <name type="common">Osprey</name>
    <name type="synonym">Falco haliaetus</name>
    <dbReference type="NCBI Taxonomy" id="56262"/>
    <lineage>
        <taxon>Eukaryota</taxon>
        <taxon>Metazoa</taxon>
        <taxon>Chordata</taxon>
        <taxon>Craniata</taxon>
        <taxon>Vertebrata</taxon>
        <taxon>Euteleostomi</taxon>
        <taxon>Archelosauria</taxon>
        <taxon>Archosauria</taxon>
        <taxon>Dinosauria</taxon>
        <taxon>Saurischia</taxon>
        <taxon>Theropoda</taxon>
        <taxon>Coelurosauria</taxon>
        <taxon>Aves</taxon>
        <taxon>Neognathae</taxon>
        <taxon>Neoaves</taxon>
        <taxon>Telluraves</taxon>
        <taxon>Accipitrimorphae</taxon>
        <taxon>Accipitriformes</taxon>
        <taxon>Pandionidae</taxon>
        <taxon>Pandion</taxon>
    </lineage>
</organism>
<comment type="caution">
    <text evidence="1">The sequence shown here is derived from an EMBL/GenBank/DDBJ whole genome shotgun (WGS) entry which is preliminary data.</text>
</comment>
<dbReference type="InterPro" id="IPR018154">
    <property type="entry name" value="TLV/ENV_coat_polyprotein"/>
</dbReference>